<dbReference type="AlphaFoldDB" id="A0A9W6Z356"/>
<organism evidence="1 2">
    <name type="scientific">Triparma retinervis</name>
    <dbReference type="NCBI Taxonomy" id="2557542"/>
    <lineage>
        <taxon>Eukaryota</taxon>
        <taxon>Sar</taxon>
        <taxon>Stramenopiles</taxon>
        <taxon>Ochrophyta</taxon>
        <taxon>Bolidophyceae</taxon>
        <taxon>Parmales</taxon>
        <taxon>Triparmaceae</taxon>
        <taxon>Triparma</taxon>
    </lineage>
</organism>
<keyword evidence="2" id="KW-1185">Reference proteome</keyword>
<gene>
    <name evidence="1" type="ORF">TrRE_jg2403</name>
</gene>
<proteinExistence type="predicted"/>
<dbReference type="Gene3D" id="1.25.40.20">
    <property type="entry name" value="Ankyrin repeat-containing domain"/>
    <property type="match status" value="1"/>
</dbReference>
<dbReference type="SUPFAM" id="SSF48403">
    <property type="entry name" value="Ankyrin repeat"/>
    <property type="match status" value="1"/>
</dbReference>
<comment type="caution">
    <text evidence="1">The sequence shown here is derived from an EMBL/GenBank/DDBJ whole genome shotgun (WGS) entry which is preliminary data.</text>
</comment>
<name>A0A9W6Z356_9STRA</name>
<sequence>MLETSAMYDSLPDEFHCLTDAAEFNYIREILPKLPTPPLHVAFTRDAGFPRSQPASASSLSDVAFRAILLTSFLTTSMISTVVPQHLNVLPAIENHQTAATIFFGMMMLGLGREAAAAGGMGSTALSPAAAAPVNPLKALKVLNLLVEAAVLRQTKRMRRKNDGTREVAILRRVTNQKRLLWCVWEGDVDKIRRFIEGGEEGGGEGGGGEEEPFLLDGIDYTLPVAERGGVDIDAFYMSPIMLDESVDMEMTEADMECYNSIPQAGLDDGATNQSRNFDSSMSPPDASRMISPVLMACQFNRHKALEYLLLRTGGAADVNSRDANGWGGGHFTVVNNGVESLRVLMLHQCNLSLESQSGYTPYQMSEKLSMQGGEVWKLLREEGGGDWFTKQGVGEFVGRTVEEMLDSLNA</sequence>
<accession>A0A9W6Z356</accession>
<evidence type="ECO:0000313" key="1">
    <source>
        <dbReference type="EMBL" id="GMH46409.1"/>
    </source>
</evidence>
<evidence type="ECO:0000313" key="2">
    <source>
        <dbReference type="Proteomes" id="UP001165082"/>
    </source>
</evidence>
<dbReference type="Proteomes" id="UP001165082">
    <property type="component" value="Unassembled WGS sequence"/>
</dbReference>
<dbReference type="EMBL" id="BRXZ01001781">
    <property type="protein sequence ID" value="GMH46409.1"/>
    <property type="molecule type" value="Genomic_DNA"/>
</dbReference>
<dbReference type="OrthoDB" id="10358644at2759"/>
<dbReference type="InterPro" id="IPR036770">
    <property type="entry name" value="Ankyrin_rpt-contain_sf"/>
</dbReference>
<reference evidence="1" key="1">
    <citation type="submission" date="2022-07" db="EMBL/GenBank/DDBJ databases">
        <title>Genome analysis of Parmales, a sister group of diatoms, reveals the evolutionary specialization of diatoms from phago-mixotrophs to photoautotrophs.</title>
        <authorList>
            <person name="Ban H."/>
            <person name="Sato S."/>
            <person name="Yoshikawa S."/>
            <person name="Kazumasa Y."/>
            <person name="Nakamura Y."/>
            <person name="Ichinomiya M."/>
            <person name="Saitoh K."/>
            <person name="Sato N."/>
            <person name="Blanc-Mathieu R."/>
            <person name="Endo H."/>
            <person name="Kuwata A."/>
            <person name="Ogata H."/>
        </authorList>
    </citation>
    <scope>NUCLEOTIDE SEQUENCE</scope>
</reference>
<protein>
    <submittedName>
        <fullName evidence="1">Uncharacterized protein</fullName>
    </submittedName>
</protein>